<reference evidence="9" key="1">
    <citation type="journal article" date="2019" name="Int. J. Syst. Evol. Microbiol.">
        <title>The Global Catalogue of Microorganisms (GCM) 10K type strain sequencing project: providing services to taxonomists for standard genome sequencing and annotation.</title>
        <authorList>
            <consortium name="The Broad Institute Genomics Platform"/>
            <consortium name="The Broad Institute Genome Sequencing Center for Infectious Disease"/>
            <person name="Wu L."/>
            <person name="Ma J."/>
        </authorList>
    </citation>
    <scope>NUCLEOTIDE SEQUENCE [LARGE SCALE GENOMIC DNA]</scope>
    <source>
        <strain evidence="9">CGMCC-1.15741</strain>
    </source>
</reference>
<evidence type="ECO:0000313" key="8">
    <source>
        <dbReference type="EMBL" id="MFC6197090.1"/>
    </source>
</evidence>
<dbReference type="Pfam" id="PF09335">
    <property type="entry name" value="VTT_dom"/>
    <property type="match status" value="1"/>
</dbReference>
<evidence type="ECO:0000256" key="3">
    <source>
        <dbReference type="ARBA" id="ARBA00022692"/>
    </source>
</evidence>
<dbReference type="Proteomes" id="UP001596303">
    <property type="component" value="Unassembled WGS sequence"/>
</dbReference>
<evidence type="ECO:0000259" key="7">
    <source>
        <dbReference type="Pfam" id="PF09335"/>
    </source>
</evidence>
<evidence type="ECO:0000256" key="5">
    <source>
        <dbReference type="ARBA" id="ARBA00023136"/>
    </source>
</evidence>
<evidence type="ECO:0000256" key="1">
    <source>
        <dbReference type="ARBA" id="ARBA00004651"/>
    </source>
</evidence>
<keyword evidence="2 6" id="KW-1003">Cell membrane</keyword>
<keyword evidence="3 6" id="KW-0812">Transmembrane</keyword>
<comment type="similarity">
    <text evidence="6">Belongs to the TVP38/TMEM64 family.</text>
</comment>
<evidence type="ECO:0000256" key="2">
    <source>
        <dbReference type="ARBA" id="ARBA00022475"/>
    </source>
</evidence>
<feature type="transmembrane region" description="Helical" evidence="6">
    <location>
        <begin position="208"/>
        <end position="228"/>
    </location>
</feature>
<dbReference type="PANTHER" id="PTHR12677:SF59">
    <property type="entry name" value="GOLGI APPARATUS MEMBRANE PROTEIN TVP38-RELATED"/>
    <property type="match status" value="1"/>
</dbReference>
<protein>
    <recommendedName>
        <fullName evidence="6">TVP38/TMEM64 family membrane protein</fullName>
    </recommendedName>
</protein>
<dbReference type="EMBL" id="JBHSSW010000004">
    <property type="protein sequence ID" value="MFC6197090.1"/>
    <property type="molecule type" value="Genomic_DNA"/>
</dbReference>
<name>A0ABW1S600_9PROT</name>
<evidence type="ECO:0000313" key="9">
    <source>
        <dbReference type="Proteomes" id="UP001596303"/>
    </source>
</evidence>
<dbReference type="InterPro" id="IPR015414">
    <property type="entry name" value="TMEM64"/>
</dbReference>
<accession>A0ABW1S600</accession>
<dbReference type="RefSeq" id="WP_377375459.1">
    <property type="nucleotide sequence ID" value="NZ_JBHSSW010000004.1"/>
</dbReference>
<keyword evidence="9" id="KW-1185">Reference proteome</keyword>
<comment type="subcellular location">
    <subcellularLocation>
        <location evidence="1 6">Cell membrane</location>
        <topology evidence="1 6">Multi-pass membrane protein</topology>
    </subcellularLocation>
</comment>
<feature type="transmembrane region" description="Helical" evidence="6">
    <location>
        <begin position="64"/>
        <end position="85"/>
    </location>
</feature>
<keyword evidence="5 6" id="KW-0472">Membrane</keyword>
<evidence type="ECO:0000256" key="4">
    <source>
        <dbReference type="ARBA" id="ARBA00022989"/>
    </source>
</evidence>
<proteinExistence type="inferred from homology"/>
<feature type="transmembrane region" description="Helical" evidence="6">
    <location>
        <begin position="174"/>
        <end position="196"/>
    </location>
</feature>
<gene>
    <name evidence="8" type="ORF">ACFQDM_03330</name>
</gene>
<dbReference type="InterPro" id="IPR032816">
    <property type="entry name" value="VTT_dom"/>
</dbReference>
<dbReference type="PANTHER" id="PTHR12677">
    <property type="entry name" value="GOLGI APPARATUS MEMBRANE PROTEIN TVP38-RELATED"/>
    <property type="match status" value="1"/>
</dbReference>
<feature type="transmembrane region" description="Helical" evidence="6">
    <location>
        <begin position="97"/>
        <end position="118"/>
    </location>
</feature>
<organism evidence="8 9">
    <name type="scientific">Ponticaulis profundi</name>
    <dbReference type="NCBI Taxonomy" id="2665222"/>
    <lineage>
        <taxon>Bacteria</taxon>
        <taxon>Pseudomonadati</taxon>
        <taxon>Pseudomonadota</taxon>
        <taxon>Alphaproteobacteria</taxon>
        <taxon>Hyphomonadales</taxon>
        <taxon>Hyphomonadaceae</taxon>
        <taxon>Ponticaulis</taxon>
    </lineage>
</organism>
<keyword evidence="4 6" id="KW-1133">Transmembrane helix</keyword>
<comment type="caution">
    <text evidence="8">The sequence shown here is derived from an EMBL/GenBank/DDBJ whole genome shotgun (WGS) entry which is preliminary data.</text>
</comment>
<evidence type="ECO:0000256" key="6">
    <source>
        <dbReference type="RuleBase" id="RU366058"/>
    </source>
</evidence>
<sequence length="252" mass="27367">MNPILKFVNRMDASAWRSVIVTLLLLVSVISILLMGRLMLFTGEEDGLMADVQTYLQSLRSSPFGLLAVIVVFCILAFLGAPQFGLMGAAVLAFGPWLGFLYAWIGTIVSASLTFWCGRWFGISLVKRYGGESIQRLSRFMGRNDFLASAVVRNVPTAPFIVVNMAFGASEARFLHYAAGVAVGIIPKTLLMALFGQAVAQSLAGNPLFAFGALAAMVVLWIALMLFARTRIKNNEKPVPAEQGEETGENHL</sequence>
<feature type="domain" description="VTT" evidence="7">
    <location>
        <begin position="82"/>
        <end position="197"/>
    </location>
</feature>
<feature type="transmembrane region" description="Helical" evidence="6">
    <location>
        <begin position="20"/>
        <end position="43"/>
    </location>
</feature>